<dbReference type="InterPro" id="IPR058192">
    <property type="entry name" value="WHD_ROQ1-like"/>
</dbReference>
<dbReference type="PANTHER" id="PTHR11017:SF570">
    <property type="entry name" value="DISEASE RESISTANCE PROTEIN (TIR-NBS CLASS)-RELATED"/>
    <property type="match status" value="1"/>
</dbReference>
<keyword evidence="7" id="KW-1185">Reference proteome</keyword>
<dbReference type="Gene3D" id="3.40.50.300">
    <property type="entry name" value="P-loop containing nucleotide triphosphate hydrolases"/>
    <property type="match status" value="1"/>
</dbReference>
<dbReference type="PRINTS" id="PR00364">
    <property type="entry name" value="DISEASERSIST"/>
</dbReference>
<evidence type="ECO:0000256" key="1">
    <source>
        <dbReference type="ARBA" id="ARBA00022614"/>
    </source>
</evidence>
<keyword evidence="2" id="KW-0677">Repeat</keyword>
<keyword evidence="3" id="KW-0611">Plant defense</keyword>
<evidence type="ECO:0000256" key="2">
    <source>
        <dbReference type="ARBA" id="ARBA00022737"/>
    </source>
</evidence>
<dbReference type="Gene3D" id="3.40.50.10140">
    <property type="entry name" value="Toll/interleukin-1 receptor homology (TIR) domain"/>
    <property type="match status" value="1"/>
</dbReference>
<dbReference type="Proteomes" id="UP001324115">
    <property type="component" value="Unassembled WGS sequence"/>
</dbReference>
<dbReference type="GO" id="GO:0043531">
    <property type="term" value="F:ADP binding"/>
    <property type="evidence" value="ECO:0007669"/>
    <property type="project" value="InterPro"/>
</dbReference>
<dbReference type="SUPFAM" id="SSF52058">
    <property type="entry name" value="L domain-like"/>
    <property type="match status" value="1"/>
</dbReference>
<dbReference type="Gene3D" id="3.80.10.10">
    <property type="entry name" value="Ribonuclease Inhibitor"/>
    <property type="match status" value="2"/>
</dbReference>
<dbReference type="InterPro" id="IPR027417">
    <property type="entry name" value="P-loop_NTPase"/>
</dbReference>
<dbReference type="InterPro" id="IPR044974">
    <property type="entry name" value="Disease_R_plants"/>
</dbReference>
<dbReference type="FunFam" id="3.40.50.10140:FF:000007">
    <property type="entry name" value="Disease resistance protein (TIR-NBS-LRR class)"/>
    <property type="match status" value="1"/>
</dbReference>
<dbReference type="PROSITE" id="PS50104">
    <property type="entry name" value="TIR"/>
    <property type="match status" value="1"/>
</dbReference>
<dbReference type="InterPro" id="IPR000157">
    <property type="entry name" value="TIR_dom"/>
</dbReference>
<comment type="caution">
    <text evidence="6">The sequence shown here is derived from an EMBL/GenBank/DDBJ whole genome shotgun (WGS) entry which is preliminary data.</text>
</comment>
<keyword evidence="4" id="KW-0520">NAD</keyword>
<dbReference type="InterPro" id="IPR035897">
    <property type="entry name" value="Toll_tir_struct_dom_sf"/>
</dbReference>
<dbReference type="SMART" id="SM00255">
    <property type="entry name" value="TIR"/>
    <property type="match status" value="1"/>
</dbReference>
<gene>
    <name evidence="6" type="ORF">RGQ29_033234</name>
</gene>
<dbReference type="InterPro" id="IPR032675">
    <property type="entry name" value="LRR_dom_sf"/>
</dbReference>
<dbReference type="GO" id="GO:0006952">
    <property type="term" value="P:defense response"/>
    <property type="evidence" value="ECO:0007669"/>
    <property type="project" value="UniProtKB-KW"/>
</dbReference>
<protein>
    <recommendedName>
        <fullName evidence="5">TIR domain-containing protein</fullName>
    </recommendedName>
</protein>
<evidence type="ECO:0000313" key="7">
    <source>
        <dbReference type="Proteomes" id="UP001324115"/>
    </source>
</evidence>
<dbReference type="SUPFAM" id="SSF46785">
    <property type="entry name" value="Winged helix' DNA-binding domain"/>
    <property type="match status" value="1"/>
</dbReference>
<keyword evidence="1" id="KW-0433">Leucine-rich repeat</keyword>
<dbReference type="EMBL" id="JAXUIC010000394">
    <property type="protein sequence ID" value="KAK4541610.1"/>
    <property type="molecule type" value="Genomic_DNA"/>
</dbReference>
<proteinExistence type="predicted"/>
<organism evidence="6 7">
    <name type="scientific">Quercus rubra</name>
    <name type="common">Northern red oak</name>
    <name type="synonym">Quercus borealis</name>
    <dbReference type="NCBI Taxonomy" id="3512"/>
    <lineage>
        <taxon>Eukaryota</taxon>
        <taxon>Viridiplantae</taxon>
        <taxon>Streptophyta</taxon>
        <taxon>Embryophyta</taxon>
        <taxon>Tracheophyta</taxon>
        <taxon>Spermatophyta</taxon>
        <taxon>Magnoliopsida</taxon>
        <taxon>eudicotyledons</taxon>
        <taxon>Gunneridae</taxon>
        <taxon>Pentapetalae</taxon>
        <taxon>rosids</taxon>
        <taxon>fabids</taxon>
        <taxon>Fagales</taxon>
        <taxon>Fagaceae</taxon>
        <taxon>Quercus</taxon>
    </lineage>
</organism>
<evidence type="ECO:0000256" key="4">
    <source>
        <dbReference type="ARBA" id="ARBA00023027"/>
    </source>
</evidence>
<feature type="domain" description="TIR" evidence="5">
    <location>
        <begin position="14"/>
        <end position="179"/>
    </location>
</feature>
<dbReference type="InterPro" id="IPR036390">
    <property type="entry name" value="WH_DNA-bd_sf"/>
</dbReference>
<dbReference type="PANTHER" id="PTHR11017">
    <property type="entry name" value="LEUCINE-RICH REPEAT-CONTAINING PROTEIN"/>
    <property type="match status" value="1"/>
</dbReference>
<dbReference type="SUPFAM" id="SSF52540">
    <property type="entry name" value="P-loop containing nucleoside triphosphate hydrolases"/>
    <property type="match status" value="1"/>
</dbReference>
<dbReference type="GO" id="GO:0007165">
    <property type="term" value="P:signal transduction"/>
    <property type="evidence" value="ECO:0007669"/>
    <property type="project" value="InterPro"/>
</dbReference>
<dbReference type="AlphaFoldDB" id="A0AAN7I5K1"/>
<name>A0AAN7I5K1_QUERU</name>
<evidence type="ECO:0000256" key="3">
    <source>
        <dbReference type="ARBA" id="ARBA00022821"/>
    </source>
</evidence>
<reference evidence="6 7" key="1">
    <citation type="journal article" date="2023" name="G3 (Bethesda)">
        <title>A haplotype-resolved chromosome-scale genome for Quercus rubra L. provides insights into the genetics of adaptive traits for red oak species.</title>
        <authorList>
            <person name="Kapoor B."/>
            <person name="Jenkins J."/>
            <person name="Schmutz J."/>
            <person name="Zhebentyayeva T."/>
            <person name="Kuelheim C."/>
            <person name="Coggeshall M."/>
            <person name="Heim C."/>
            <person name="Lasky J.R."/>
            <person name="Leites L."/>
            <person name="Islam-Faridi N."/>
            <person name="Romero-Severson J."/>
            <person name="DeLeo V.L."/>
            <person name="Lucas S.M."/>
            <person name="Lazic D."/>
            <person name="Gailing O."/>
            <person name="Carlson J."/>
            <person name="Staton M."/>
        </authorList>
    </citation>
    <scope>NUCLEOTIDE SEQUENCE [LARGE SCALE GENOMIC DNA]</scope>
    <source>
        <strain evidence="6">Pseudo-F2</strain>
    </source>
</reference>
<dbReference type="Gene3D" id="1.10.8.430">
    <property type="entry name" value="Helical domain of apoptotic protease-activating factors"/>
    <property type="match status" value="1"/>
</dbReference>
<dbReference type="SUPFAM" id="SSF52200">
    <property type="entry name" value="Toll/Interleukin receptor TIR domain"/>
    <property type="match status" value="1"/>
</dbReference>
<evidence type="ECO:0000313" key="6">
    <source>
        <dbReference type="EMBL" id="KAK4541610.1"/>
    </source>
</evidence>
<dbReference type="Pfam" id="PF23282">
    <property type="entry name" value="WHD_ROQ1"/>
    <property type="match status" value="1"/>
</dbReference>
<dbReference type="Pfam" id="PF00931">
    <property type="entry name" value="NB-ARC"/>
    <property type="match status" value="1"/>
</dbReference>
<dbReference type="InterPro" id="IPR042197">
    <property type="entry name" value="Apaf_helical"/>
</dbReference>
<dbReference type="InterPro" id="IPR002182">
    <property type="entry name" value="NB-ARC"/>
</dbReference>
<sequence>MALMTSKRVTHQWKNFEVFLSFRGEDTRLGFTGYLYQTLDRNGIKTFIDDKLRRGENISEEFLKIIENSMISIVVFSENYAFSTWCLDELVKIIECKKNDKMEVRPVFYNVNPSDVRNQKGKFGEALAKHEEKFKDNKKIQRWREALHEAANTFGWHYNQCCPESHFIQDIVKEVSNARFNCSPLFVARYPVGINDRVKAMLLDIESNDIHMVGIYGPSGIGKSTITKAIFNRIYDRFEGCSYLENVSEKSMTNDGIIKLQETLLLEILGDRNLKVDNKYRGINVIKKRLCCKRILLVIDDVNNLEQIENLLGEFDWLAYGSKIIITTRDKQLLSSFGKGHSTHKVQELNNEEALKLFSMYAFHRNEPMLGYCELADQFICYGEGLPLVLKIMGADLCGRPKCEWKSALDQYKEIPNKEIQKKLKRTYDGLGETEQDIFLDIACFFKGLNKDYVVDILEGCNLYPVYGIQKLIDKCLIIVDQFNKLMMHGLIQQMGWEIVRQESPKKPKKRSRIWCYEDALSVLTEDEGSDEIQGIMLRSPEPIKKQFKVGFSKMKNLRFLIVCNVHICGDLEYLPNTLRLLDWSEYPLSSLPSTFCPQKIVALQMPQSNIRLDRLLKSLQSQTLKYMDFRSCEYITKLPDLSMSTPNLKELALSDCNNLVEVHQSVGRLNKLVVWDLKGCSELQLLPDCLMMKSLEYFNVLYCSKLKKFPNIHPEMKSLKYLEIGETSISVLPPSFGNLTRLKTILFGSYDYLLHLPISIYELQHLSDLGLYGTVIFPKEFRYIFPSLIKLTLSFFEIRSEVDFILTSCCTRTLKYLYIYNSNAVTLPERIIILPAYIRFILREDLNSDEDECNGLWFSSSDFSIHVTEFHKRETKYLNSDLEDTRCGYEIVAPGNMIPVLFEHRSGGSISFWIGSEFHTLALCFAFDLPRGNNYSYICDVHISINGFKRELKAQLFEEMYIGHLWFYYIPQSSLQQLFIDLNLDSWNFVKVLCRISCWTSESTKLPPIIRRCGVRQICGCRSEDSIIGVKPANHPLDSIFSDEDELDMGMSLADHPSGKQ</sequence>
<evidence type="ECO:0000259" key="5">
    <source>
        <dbReference type="PROSITE" id="PS50104"/>
    </source>
</evidence>
<accession>A0AAN7I5K1</accession>
<dbReference type="Pfam" id="PF01582">
    <property type="entry name" value="TIR"/>
    <property type="match status" value="1"/>
</dbReference>